<proteinExistence type="predicted"/>
<evidence type="ECO:0008006" key="4">
    <source>
        <dbReference type="Google" id="ProtNLM"/>
    </source>
</evidence>
<reference evidence="2 3" key="1">
    <citation type="submission" date="2023-11" db="EMBL/GenBank/DDBJ databases">
        <title>Arctic aerobic anoxygenic photoheterotroph Sediminicoccus rosea KRV36 adapts its photosynthesis to long days of polar summer.</title>
        <authorList>
            <person name="Tomasch J."/>
            <person name="Kopejtka K."/>
            <person name="Bily T."/>
            <person name="Gardiner A.T."/>
            <person name="Gardian Z."/>
            <person name="Shivaramu S."/>
            <person name="Koblizek M."/>
            <person name="Engelhardt F."/>
            <person name="Kaftan D."/>
        </authorList>
    </citation>
    <scope>NUCLEOTIDE SEQUENCE [LARGE SCALE GENOMIC DNA]</scope>
    <source>
        <strain evidence="2 3">R-30</strain>
    </source>
</reference>
<protein>
    <recommendedName>
        <fullName evidence="4">Permuted papain-like amidase enzyme, YaeF/YiiX, C92 family</fullName>
    </recommendedName>
</protein>
<dbReference type="RefSeq" id="WP_318650343.1">
    <property type="nucleotide sequence ID" value="NZ_CP137852.1"/>
</dbReference>
<keyword evidence="3" id="KW-1185">Reference proteome</keyword>
<evidence type="ECO:0000313" key="3">
    <source>
        <dbReference type="Proteomes" id="UP001305521"/>
    </source>
</evidence>
<feature type="signal peptide" evidence="1">
    <location>
        <begin position="1"/>
        <end position="23"/>
    </location>
</feature>
<dbReference type="EMBL" id="CP137852">
    <property type="protein sequence ID" value="WPB86371.1"/>
    <property type="molecule type" value="Genomic_DNA"/>
</dbReference>
<accession>A0ABZ0PKW4</accession>
<dbReference type="Proteomes" id="UP001305521">
    <property type="component" value="Chromosome"/>
</dbReference>
<evidence type="ECO:0000313" key="2">
    <source>
        <dbReference type="EMBL" id="WPB86371.1"/>
    </source>
</evidence>
<feature type="chain" id="PRO_5045230484" description="Permuted papain-like amidase enzyme, YaeF/YiiX, C92 family" evidence="1">
    <location>
        <begin position="24"/>
        <end position="197"/>
    </location>
</feature>
<keyword evidence="1" id="KW-0732">Signal</keyword>
<organism evidence="2 3">
    <name type="scientific">Sediminicoccus rosea</name>
    <dbReference type="NCBI Taxonomy" id="1225128"/>
    <lineage>
        <taxon>Bacteria</taxon>
        <taxon>Pseudomonadati</taxon>
        <taxon>Pseudomonadota</taxon>
        <taxon>Alphaproteobacteria</taxon>
        <taxon>Acetobacterales</taxon>
        <taxon>Roseomonadaceae</taxon>
        <taxon>Sediminicoccus</taxon>
    </lineage>
</organism>
<name>A0ABZ0PKW4_9PROT</name>
<gene>
    <name evidence="2" type="ORF">R9Z33_05735</name>
</gene>
<evidence type="ECO:0000256" key="1">
    <source>
        <dbReference type="SAM" id="SignalP"/>
    </source>
</evidence>
<sequence>MKSALSVIVVAATIMLAIPAALAREKDLRTQTDASGVTEIGFCARPSPNSWGFPGHAFVSFSEQPTGQRRIFRAVGHTVAPSTTTPAAVFTYFGGGSVAGQQAEERFTHMKQACLTVQVDRARYQDALTAARPTLVILGIPDNLAASAERYSLSGNDCIDFMIRVAQTLRIAGLVVPSRTATDTPMTFIQKLIAANG</sequence>